<dbReference type="Gene3D" id="1.20.1280.290">
    <property type="match status" value="1"/>
</dbReference>
<proteinExistence type="predicted"/>
<keyword evidence="4 5" id="KW-0472">Membrane</keyword>
<comment type="subcellular location">
    <subcellularLocation>
        <location evidence="1">Membrane</location>
        <topology evidence="1">Multi-pass membrane protein</topology>
    </subcellularLocation>
</comment>
<protein>
    <recommendedName>
        <fullName evidence="8">MtN3 and saliva related transmembrane protein</fullName>
    </recommendedName>
</protein>
<dbReference type="Proteomes" id="UP001473424">
    <property type="component" value="Plasmid pSAP_1"/>
</dbReference>
<name>A0ABN7BX84_9MOLU</name>
<geneLocation type="plasmid" evidence="6 7">
    <name>pSAP_1</name>
</geneLocation>
<evidence type="ECO:0008006" key="8">
    <source>
        <dbReference type="Google" id="ProtNLM"/>
    </source>
</evidence>
<dbReference type="InterPro" id="IPR006603">
    <property type="entry name" value="PQ-loop_rpt"/>
</dbReference>
<gene>
    <name evidence="6" type="ORF">SAP269_21410</name>
</gene>
<evidence type="ECO:0000256" key="1">
    <source>
        <dbReference type="ARBA" id="ARBA00004141"/>
    </source>
</evidence>
<sequence>MRQFIYRCVYFKKIKRKVDIMNVEIIGWLAVAVNSFIFLPQIIKIIKTKRVRDLSFFMLLIQFLSCFLWITYGIFIKNWEVVSLDSIILISTIIILGFKLNIHYKEP</sequence>
<feature type="transmembrane region" description="Helical" evidence="5">
    <location>
        <begin position="55"/>
        <end position="75"/>
    </location>
</feature>
<evidence type="ECO:0000256" key="3">
    <source>
        <dbReference type="ARBA" id="ARBA00022989"/>
    </source>
</evidence>
<keyword evidence="6" id="KW-0614">Plasmid</keyword>
<evidence type="ECO:0000256" key="4">
    <source>
        <dbReference type="ARBA" id="ARBA00023136"/>
    </source>
</evidence>
<dbReference type="Pfam" id="PF04193">
    <property type="entry name" value="PQ-loop"/>
    <property type="match status" value="1"/>
</dbReference>
<keyword evidence="2 5" id="KW-0812">Transmembrane</keyword>
<accession>A0ABN7BX84</accession>
<evidence type="ECO:0000256" key="5">
    <source>
        <dbReference type="SAM" id="Phobius"/>
    </source>
</evidence>
<keyword evidence="7" id="KW-1185">Reference proteome</keyword>
<organism evidence="6 7">
    <name type="scientific">Spiroplasma ixodetis</name>
    <dbReference type="NCBI Taxonomy" id="2141"/>
    <lineage>
        <taxon>Bacteria</taxon>
        <taxon>Bacillati</taxon>
        <taxon>Mycoplasmatota</taxon>
        <taxon>Mollicutes</taxon>
        <taxon>Entomoplasmatales</taxon>
        <taxon>Spiroplasmataceae</taxon>
        <taxon>Spiroplasma</taxon>
    </lineage>
</organism>
<reference evidence="7" key="1">
    <citation type="journal article" date="2024" name="FEMS Microbiol. Lett.">
        <title>Genomic insights into Spiroplasma endosymbionts that induce male-killing and protective phenotypes in the pea aphid.</title>
        <authorList>
            <person name="Arai H."/>
            <person name="Legeai F."/>
            <person name="Kageyama D."/>
            <person name="Sugio A."/>
            <person name="Simon J.C."/>
        </authorList>
    </citation>
    <scope>NUCLEOTIDE SEQUENCE [LARGE SCALE GENOMIC DNA]</scope>
    <source>
        <strain evidence="7">sAp269</strain>
        <plasmid evidence="7">pSAP_1</plasmid>
    </source>
</reference>
<feature type="transmembrane region" description="Helical" evidence="5">
    <location>
        <begin position="25"/>
        <end position="43"/>
    </location>
</feature>
<evidence type="ECO:0000256" key="2">
    <source>
        <dbReference type="ARBA" id="ARBA00022692"/>
    </source>
</evidence>
<evidence type="ECO:0000313" key="7">
    <source>
        <dbReference type="Proteomes" id="UP001473424"/>
    </source>
</evidence>
<evidence type="ECO:0000313" key="6">
    <source>
        <dbReference type="EMBL" id="BET39552.1"/>
    </source>
</evidence>
<feature type="transmembrane region" description="Helical" evidence="5">
    <location>
        <begin position="81"/>
        <end position="102"/>
    </location>
</feature>
<keyword evidence="3 5" id="KW-1133">Transmembrane helix</keyword>
<dbReference type="EMBL" id="AP028956">
    <property type="protein sequence ID" value="BET39552.1"/>
    <property type="molecule type" value="Genomic_DNA"/>
</dbReference>